<keyword evidence="4" id="KW-1185">Reference proteome</keyword>
<accession>A0AAV8XBE0</accession>
<evidence type="ECO:0000313" key="4">
    <source>
        <dbReference type="Proteomes" id="UP001162162"/>
    </source>
</evidence>
<evidence type="ECO:0000259" key="2">
    <source>
        <dbReference type="Pfam" id="PF08190"/>
    </source>
</evidence>
<dbReference type="AlphaFoldDB" id="A0AAV8XBE0"/>
<protein>
    <recommendedName>
        <fullName evidence="2">PIH1 N-terminal domain-containing protein</fullName>
    </recommendedName>
</protein>
<feature type="domain" description="PIH1 N-terminal" evidence="2">
    <location>
        <begin position="79"/>
        <end position="126"/>
    </location>
</feature>
<sequence>MLTDYVEELQDPKNKKLYEDEITQLEKERGVDVTFIHPKPGYVIKTSVNGNKKAFINICANDHIKKPTSSPTIKEGTKDTLHLAEKNKAFRTMVNTTALEAVETSFDVKLDKKNLRFPKLSYKGLAHA</sequence>
<gene>
    <name evidence="3" type="ORF">NQ318_010375</name>
</gene>
<dbReference type="GO" id="GO:0005737">
    <property type="term" value="C:cytoplasm"/>
    <property type="evidence" value="ECO:0007669"/>
    <property type="project" value="TreeGrafter"/>
</dbReference>
<dbReference type="PANTHER" id="PTHR22997">
    <property type="entry name" value="PIH1 DOMAIN-CONTAINING PROTEIN 1"/>
    <property type="match status" value="1"/>
</dbReference>
<comment type="caution">
    <text evidence="3">The sequence shown here is derived from an EMBL/GenBank/DDBJ whole genome shotgun (WGS) entry which is preliminary data.</text>
</comment>
<reference evidence="3" key="1">
    <citation type="journal article" date="2023" name="Insect Mol. Biol.">
        <title>Genome sequencing provides insights into the evolution of gene families encoding plant cell wall-degrading enzymes in longhorned beetles.</title>
        <authorList>
            <person name="Shin N.R."/>
            <person name="Okamura Y."/>
            <person name="Kirsch R."/>
            <person name="Pauchet Y."/>
        </authorList>
    </citation>
    <scope>NUCLEOTIDE SEQUENCE</scope>
    <source>
        <strain evidence="3">AMC_N1</strain>
    </source>
</reference>
<dbReference type="Proteomes" id="UP001162162">
    <property type="component" value="Unassembled WGS sequence"/>
</dbReference>
<dbReference type="InterPro" id="IPR012981">
    <property type="entry name" value="PIH1_N"/>
</dbReference>
<organism evidence="3 4">
    <name type="scientific">Aromia moschata</name>
    <dbReference type="NCBI Taxonomy" id="1265417"/>
    <lineage>
        <taxon>Eukaryota</taxon>
        <taxon>Metazoa</taxon>
        <taxon>Ecdysozoa</taxon>
        <taxon>Arthropoda</taxon>
        <taxon>Hexapoda</taxon>
        <taxon>Insecta</taxon>
        <taxon>Pterygota</taxon>
        <taxon>Neoptera</taxon>
        <taxon>Endopterygota</taxon>
        <taxon>Coleoptera</taxon>
        <taxon>Polyphaga</taxon>
        <taxon>Cucujiformia</taxon>
        <taxon>Chrysomeloidea</taxon>
        <taxon>Cerambycidae</taxon>
        <taxon>Cerambycinae</taxon>
        <taxon>Callichromatini</taxon>
        <taxon>Aromia</taxon>
    </lineage>
</organism>
<dbReference type="InterPro" id="IPR050734">
    <property type="entry name" value="PIH1/Kintoun_subfamily"/>
</dbReference>
<dbReference type="PANTHER" id="PTHR22997:SF3">
    <property type="entry name" value="PROTEIN KINTOUN"/>
    <property type="match status" value="1"/>
</dbReference>
<dbReference type="EMBL" id="JAPWTK010000899">
    <property type="protein sequence ID" value="KAJ8935310.1"/>
    <property type="molecule type" value="Genomic_DNA"/>
</dbReference>
<evidence type="ECO:0000256" key="1">
    <source>
        <dbReference type="ARBA" id="ARBA00008511"/>
    </source>
</evidence>
<name>A0AAV8XBE0_9CUCU</name>
<dbReference type="Pfam" id="PF08190">
    <property type="entry name" value="PIH1"/>
    <property type="match status" value="2"/>
</dbReference>
<feature type="domain" description="PIH1 N-terminal" evidence="2">
    <location>
        <begin position="9"/>
        <end position="75"/>
    </location>
</feature>
<comment type="similarity">
    <text evidence="1">Belongs to the PIH1 family.</text>
</comment>
<proteinExistence type="inferred from homology"/>
<evidence type="ECO:0000313" key="3">
    <source>
        <dbReference type="EMBL" id="KAJ8935310.1"/>
    </source>
</evidence>